<dbReference type="InterPro" id="IPR014710">
    <property type="entry name" value="RmlC-like_jellyroll"/>
</dbReference>
<reference evidence="2" key="1">
    <citation type="journal article" date="2019" name="Int. J. Syst. Evol. Microbiol.">
        <title>The Global Catalogue of Microorganisms (GCM) 10K type strain sequencing project: providing services to taxonomists for standard genome sequencing and annotation.</title>
        <authorList>
            <consortium name="The Broad Institute Genomics Platform"/>
            <consortium name="The Broad Institute Genome Sequencing Center for Infectious Disease"/>
            <person name="Wu L."/>
            <person name="Ma J."/>
        </authorList>
    </citation>
    <scope>NUCLEOTIDE SEQUENCE [LARGE SCALE GENOMIC DNA]</scope>
    <source>
        <strain evidence="2">TISTR 1514</strain>
    </source>
</reference>
<dbReference type="PANTHER" id="PTHR37694:SF1">
    <property type="entry name" value="SLR8022 PROTEIN"/>
    <property type="match status" value="1"/>
</dbReference>
<dbReference type="SUPFAM" id="SSF51182">
    <property type="entry name" value="RmlC-like cupins"/>
    <property type="match status" value="1"/>
</dbReference>
<organism evidence="1 2">
    <name type="scientific">Gulosibacter faecalis</name>
    <dbReference type="NCBI Taxonomy" id="272240"/>
    <lineage>
        <taxon>Bacteria</taxon>
        <taxon>Bacillati</taxon>
        <taxon>Actinomycetota</taxon>
        <taxon>Actinomycetes</taxon>
        <taxon>Micrococcales</taxon>
        <taxon>Microbacteriaceae</taxon>
        <taxon>Gulosibacter</taxon>
    </lineage>
</organism>
<sequence length="116" mass="12461">MRETERAEAWSLPVLADDLLEKARASRAQRAAATVFGDHDSILRQTAIAILAGSGLAEHDSPPEATLQVLAGRVRLHSAEHEWALAAGDLIAIPPERHSVDALDDAVLLLTVRRAS</sequence>
<dbReference type="PANTHER" id="PTHR37694">
    <property type="entry name" value="SLR8022 PROTEIN"/>
    <property type="match status" value="1"/>
</dbReference>
<evidence type="ECO:0000313" key="2">
    <source>
        <dbReference type="Proteomes" id="UP001597492"/>
    </source>
</evidence>
<evidence type="ECO:0000313" key="1">
    <source>
        <dbReference type="EMBL" id="MFD2758724.1"/>
    </source>
</evidence>
<dbReference type="InterPro" id="IPR011051">
    <property type="entry name" value="RmlC_Cupin_sf"/>
</dbReference>
<name>A0ABW5V1M8_9MICO</name>
<accession>A0ABW5V1M8</accession>
<protein>
    <submittedName>
        <fullName evidence="1">LuxR family transcriptional regulator</fullName>
    </submittedName>
</protein>
<proteinExistence type="predicted"/>
<keyword evidence="2" id="KW-1185">Reference proteome</keyword>
<dbReference type="Proteomes" id="UP001597492">
    <property type="component" value="Unassembled WGS sequence"/>
</dbReference>
<dbReference type="Gene3D" id="2.60.120.10">
    <property type="entry name" value="Jelly Rolls"/>
    <property type="match status" value="1"/>
</dbReference>
<dbReference type="EMBL" id="JBHUNE010000007">
    <property type="protein sequence ID" value="MFD2758724.1"/>
    <property type="molecule type" value="Genomic_DNA"/>
</dbReference>
<gene>
    <name evidence="1" type="ORF">ACFSW7_10095</name>
</gene>
<dbReference type="RefSeq" id="WP_019619145.1">
    <property type="nucleotide sequence ID" value="NZ_JBHUNE010000007.1"/>
</dbReference>
<comment type="caution">
    <text evidence="1">The sequence shown here is derived from an EMBL/GenBank/DDBJ whole genome shotgun (WGS) entry which is preliminary data.</text>
</comment>